<proteinExistence type="predicted"/>
<evidence type="ECO:0000313" key="3">
    <source>
        <dbReference type="Proteomes" id="UP000751518"/>
    </source>
</evidence>
<feature type="transmembrane region" description="Helical" evidence="1">
    <location>
        <begin position="35"/>
        <end position="62"/>
    </location>
</feature>
<dbReference type="Pfam" id="PF20221">
    <property type="entry name" value="DUF6580"/>
    <property type="match status" value="1"/>
</dbReference>
<dbReference type="InterPro" id="IPR046487">
    <property type="entry name" value="DUF6580"/>
</dbReference>
<protein>
    <submittedName>
        <fullName evidence="2">Uncharacterized protein</fullName>
    </submittedName>
</protein>
<name>A0A955LKY7_UNCKA</name>
<reference evidence="2" key="1">
    <citation type="submission" date="2020-04" db="EMBL/GenBank/DDBJ databases">
        <authorList>
            <person name="Zhang T."/>
        </authorList>
    </citation>
    <scope>NUCLEOTIDE SEQUENCE</scope>
    <source>
        <strain evidence="2">HKST-UBA03</strain>
    </source>
</reference>
<evidence type="ECO:0000256" key="1">
    <source>
        <dbReference type="SAM" id="Phobius"/>
    </source>
</evidence>
<organism evidence="2 3">
    <name type="scientific">candidate division WWE3 bacterium</name>
    <dbReference type="NCBI Taxonomy" id="2053526"/>
    <lineage>
        <taxon>Bacteria</taxon>
        <taxon>Katanobacteria</taxon>
    </lineage>
</organism>
<keyword evidence="1" id="KW-0812">Transmembrane</keyword>
<dbReference type="Proteomes" id="UP000751518">
    <property type="component" value="Unassembled WGS sequence"/>
</dbReference>
<feature type="transmembrane region" description="Helical" evidence="1">
    <location>
        <begin position="101"/>
        <end position="121"/>
    </location>
</feature>
<feature type="transmembrane region" description="Helical" evidence="1">
    <location>
        <begin position="74"/>
        <end position="95"/>
    </location>
</feature>
<comment type="caution">
    <text evidence="2">The sequence shown here is derived from an EMBL/GenBank/DDBJ whole genome shotgun (WGS) entry which is preliminary data.</text>
</comment>
<accession>A0A955LKY7</accession>
<reference evidence="2" key="2">
    <citation type="journal article" date="2021" name="Microbiome">
        <title>Successional dynamics and alternative stable states in a saline activated sludge microbial community over 9 years.</title>
        <authorList>
            <person name="Wang Y."/>
            <person name="Ye J."/>
            <person name="Ju F."/>
            <person name="Liu L."/>
            <person name="Boyd J.A."/>
            <person name="Deng Y."/>
            <person name="Parks D.H."/>
            <person name="Jiang X."/>
            <person name="Yin X."/>
            <person name="Woodcroft B.J."/>
            <person name="Tyson G.W."/>
            <person name="Hugenholtz P."/>
            <person name="Polz M.F."/>
            <person name="Zhang T."/>
        </authorList>
    </citation>
    <scope>NUCLEOTIDE SEQUENCE</scope>
    <source>
        <strain evidence="2">HKST-UBA03</strain>
    </source>
</reference>
<gene>
    <name evidence="2" type="ORF">KC614_01040</name>
</gene>
<keyword evidence="1" id="KW-0472">Membrane</keyword>
<dbReference type="AlphaFoldDB" id="A0A955LKY7"/>
<dbReference type="EMBL" id="JAGQKZ010000005">
    <property type="protein sequence ID" value="MCA9391776.1"/>
    <property type="molecule type" value="Genomic_DNA"/>
</dbReference>
<keyword evidence="1" id="KW-1133">Transmembrane helix</keyword>
<evidence type="ECO:0000313" key="2">
    <source>
        <dbReference type="EMBL" id="MCA9391776.1"/>
    </source>
</evidence>
<sequence length="180" mass="20007">MAKLGRGEKSVILLLILVLAGVVSRVVPHAPNFTPVSAIILFSCLFFDKKLVFLIPILTMLVSDVLIGTHTSMLYTWGAFLLVGVIGYFTLRMGLSAKRVLVASLASSIIFYVVSNFGVWMEGWLYPQTFQGLVECYVMAIPFFRNTLLGDLFYSGMFYAAYRLVIYLSGAQKLAYSDES</sequence>